<evidence type="ECO:0000313" key="3">
    <source>
        <dbReference type="EMBL" id="PAY23794.1"/>
    </source>
</evidence>
<comment type="caution">
    <text evidence="3">The sequence shown here is derived from an EMBL/GenBank/DDBJ whole genome shotgun (WGS) entry which is preliminary data.</text>
</comment>
<dbReference type="InterPro" id="IPR004175">
    <property type="entry name" value="RNA_CPDase"/>
</dbReference>
<dbReference type="RefSeq" id="WP_095717697.1">
    <property type="nucleotide sequence ID" value="NZ_NTGA01000012.1"/>
</dbReference>
<dbReference type="PANTHER" id="PTHR35561:SF1">
    <property type="entry name" value="RNA 2',3'-CYCLIC PHOSPHODIESTERASE"/>
    <property type="match status" value="1"/>
</dbReference>
<evidence type="ECO:0000313" key="4">
    <source>
        <dbReference type="Proteomes" id="UP000218810"/>
    </source>
</evidence>
<gene>
    <name evidence="3" type="ORF">CEY15_06010</name>
</gene>
<sequence>MGHRMFAAVLPPDGVRAELERFLEPRPGLGWTDPAQWHLTLTFCPDVDEWRIDDLSDRLGAVARRHEPFRIRLAGAGAFPSVDRAKVLWAGVEHLSATPADSGSRETPLRALAAGARSAANAAGCVPDGARFHPHLTLARLNGRSDATAWLRILDTFTSSDWTVSEIALVDSFLGEGPRGRARHEVVDRLPLGESDTRWWSPSG</sequence>
<organism evidence="3 4">
    <name type="scientific">Dietzia natronolimnaea</name>
    <dbReference type="NCBI Taxonomy" id="161920"/>
    <lineage>
        <taxon>Bacteria</taxon>
        <taxon>Bacillati</taxon>
        <taxon>Actinomycetota</taxon>
        <taxon>Actinomycetes</taxon>
        <taxon>Mycobacteriales</taxon>
        <taxon>Dietziaceae</taxon>
        <taxon>Dietzia</taxon>
    </lineage>
</organism>
<feature type="short sequence motif" description="HXTX 2" evidence="2">
    <location>
        <begin position="135"/>
        <end position="138"/>
    </location>
</feature>
<dbReference type="SUPFAM" id="SSF55144">
    <property type="entry name" value="LigT-like"/>
    <property type="match status" value="1"/>
</dbReference>
<dbReference type="Pfam" id="PF13563">
    <property type="entry name" value="2_5_RNA_ligase2"/>
    <property type="match status" value="1"/>
</dbReference>
<dbReference type="HAMAP" id="MF_01940">
    <property type="entry name" value="RNA_CPDase"/>
    <property type="match status" value="1"/>
</dbReference>
<dbReference type="EMBL" id="NTGA01000012">
    <property type="protein sequence ID" value="PAY23794.1"/>
    <property type="molecule type" value="Genomic_DNA"/>
</dbReference>
<dbReference type="AlphaFoldDB" id="A0A2A2WS38"/>
<protein>
    <recommendedName>
        <fullName evidence="2">RNA 2',3'-cyclic phosphodiesterase</fullName>
        <shortName evidence="2">RNA 2',3'-CPDase</shortName>
        <ecNumber evidence="2">3.1.4.58</ecNumber>
    </recommendedName>
</protein>
<dbReference type="InterPro" id="IPR009097">
    <property type="entry name" value="Cyclic_Pdiesterase"/>
</dbReference>
<comment type="similarity">
    <text evidence="2">Belongs to the 2H phosphoesterase superfamily. ThpR family.</text>
</comment>
<comment type="catalytic activity">
    <reaction evidence="2">
        <text>a 3'-end 2',3'-cyclophospho-ribonucleotide-RNA + H2O = a 3'-end 2'-phospho-ribonucleotide-RNA + H(+)</text>
        <dbReference type="Rhea" id="RHEA:11828"/>
        <dbReference type="Rhea" id="RHEA-COMP:10464"/>
        <dbReference type="Rhea" id="RHEA-COMP:17353"/>
        <dbReference type="ChEBI" id="CHEBI:15377"/>
        <dbReference type="ChEBI" id="CHEBI:15378"/>
        <dbReference type="ChEBI" id="CHEBI:83064"/>
        <dbReference type="ChEBI" id="CHEBI:173113"/>
        <dbReference type="EC" id="3.1.4.58"/>
    </reaction>
</comment>
<dbReference type="GO" id="GO:0004113">
    <property type="term" value="F:2',3'-cyclic-nucleotide 3'-phosphodiesterase activity"/>
    <property type="evidence" value="ECO:0007669"/>
    <property type="project" value="InterPro"/>
</dbReference>
<name>A0A2A2WS38_9ACTN</name>
<dbReference type="GO" id="GO:0008664">
    <property type="term" value="F:RNA 2',3'-cyclic 3'-phosphodiesterase activity"/>
    <property type="evidence" value="ECO:0007669"/>
    <property type="project" value="UniProtKB-EC"/>
</dbReference>
<evidence type="ECO:0000256" key="2">
    <source>
        <dbReference type="HAMAP-Rule" id="MF_01940"/>
    </source>
</evidence>
<feature type="active site" description="Proton donor" evidence="2">
    <location>
        <position position="38"/>
    </location>
</feature>
<feature type="active site" description="Proton acceptor" evidence="2">
    <location>
        <position position="135"/>
    </location>
</feature>
<feature type="short sequence motif" description="HXTX 1" evidence="2">
    <location>
        <begin position="38"/>
        <end position="41"/>
    </location>
</feature>
<dbReference type="PANTHER" id="PTHR35561">
    <property type="entry name" value="RNA 2',3'-CYCLIC PHOSPHODIESTERASE"/>
    <property type="match status" value="1"/>
</dbReference>
<proteinExistence type="inferred from homology"/>
<dbReference type="NCBIfam" id="TIGR02258">
    <property type="entry name" value="2_5_ligase"/>
    <property type="match status" value="1"/>
</dbReference>
<dbReference type="Proteomes" id="UP000218810">
    <property type="component" value="Unassembled WGS sequence"/>
</dbReference>
<dbReference type="EC" id="3.1.4.58" evidence="2"/>
<keyword evidence="1 2" id="KW-0378">Hydrolase</keyword>
<reference evidence="4" key="1">
    <citation type="submission" date="2017-09" db="EMBL/GenBank/DDBJ databases">
        <authorList>
            <person name="Zhang Y."/>
            <person name="Huang X."/>
            <person name="Liu J."/>
            <person name="Lu L."/>
            <person name="Peng K."/>
        </authorList>
    </citation>
    <scope>NUCLEOTIDE SEQUENCE [LARGE SCALE GENOMIC DNA]</scope>
    <source>
        <strain evidence="4">S-XJ-1</strain>
    </source>
</reference>
<dbReference type="Gene3D" id="3.90.1140.10">
    <property type="entry name" value="Cyclic phosphodiesterase"/>
    <property type="match status" value="1"/>
</dbReference>
<dbReference type="OrthoDB" id="9787070at2"/>
<accession>A0A2A2WS38</accession>
<keyword evidence="4" id="KW-1185">Reference proteome</keyword>
<evidence type="ECO:0000256" key="1">
    <source>
        <dbReference type="ARBA" id="ARBA00022801"/>
    </source>
</evidence>
<comment type="function">
    <text evidence="2">Hydrolyzes RNA 2',3'-cyclic phosphodiester to an RNA 2'-phosphomonoester.</text>
</comment>